<dbReference type="AlphaFoldDB" id="A0A7C5L4B0"/>
<sequence length="99" mass="11759">MKRVFRLFREKGGLLRALDLWGWYEELDVIRQREVKKYYSLKVVKDLSFPYRAEHFDSGEVKTSYTKRTFIATLAQTALLEGDFEVAEWLYTEALKLEG</sequence>
<gene>
    <name evidence="1" type="ORF">ENJ61_08920</name>
</gene>
<comment type="caution">
    <text evidence="1">The sequence shown here is derived from an EMBL/GenBank/DDBJ whole genome shotgun (WGS) entry which is preliminary data.</text>
</comment>
<name>A0A7C5L4B0_AQUAO</name>
<organism evidence="1">
    <name type="scientific">Aquifex aeolicus</name>
    <dbReference type="NCBI Taxonomy" id="63363"/>
    <lineage>
        <taxon>Bacteria</taxon>
        <taxon>Pseudomonadati</taxon>
        <taxon>Aquificota</taxon>
        <taxon>Aquificia</taxon>
        <taxon>Aquificales</taxon>
        <taxon>Aquificaceae</taxon>
        <taxon>Aquifex</taxon>
    </lineage>
</organism>
<proteinExistence type="predicted"/>
<evidence type="ECO:0000313" key="1">
    <source>
        <dbReference type="EMBL" id="HHJ65009.1"/>
    </source>
</evidence>
<protein>
    <submittedName>
        <fullName evidence="1">Uncharacterized protein</fullName>
    </submittedName>
</protein>
<feature type="non-terminal residue" evidence="1">
    <location>
        <position position="99"/>
    </location>
</feature>
<accession>A0A7C5L4B0</accession>
<dbReference type="Proteomes" id="UP000885792">
    <property type="component" value="Unassembled WGS sequence"/>
</dbReference>
<reference evidence="1" key="1">
    <citation type="journal article" date="2020" name="mSystems">
        <title>Genome- and Community-Level Interaction Insights into Carbon Utilization and Element Cycling Functions of Hydrothermarchaeota in Hydrothermal Sediment.</title>
        <authorList>
            <person name="Zhou Z."/>
            <person name="Liu Y."/>
            <person name="Xu W."/>
            <person name="Pan J."/>
            <person name="Luo Z.H."/>
            <person name="Li M."/>
        </authorList>
    </citation>
    <scope>NUCLEOTIDE SEQUENCE [LARGE SCALE GENOMIC DNA]</scope>
    <source>
        <strain evidence="1">HyVt-501</strain>
    </source>
</reference>
<dbReference type="EMBL" id="DRNB01000334">
    <property type="protein sequence ID" value="HHJ65009.1"/>
    <property type="molecule type" value="Genomic_DNA"/>
</dbReference>